<evidence type="ECO:0000256" key="7">
    <source>
        <dbReference type="RuleBase" id="RU364083"/>
    </source>
</evidence>
<dbReference type="PROSITE" id="PS50893">
    <property type="entry name" value="ABC_TRANSPORTER_2"/>
    <property type="match status" value="1"/>
</dbReference>
<dbReference type="InterPro" id="IPR003593">
    <property type="entry name" value="AAA+_ATPase"/>
</dbReference>
<dbReference type="STRING" id="1192034.CAP_2435"/>
<dbReference type="GO" id="GO:0015594">
    <property type="term" value="F:ABC-type putrescine transporter activity"/>
    <property type="evidence" value="ECO:0007669"/>
    <property type="project" value="InterPro"/>
</dbReference>
<keyword evidence="2 7" id="KW-1003">Cell membrane</keyword>
<accession>A0A017TBI4</accession>
<comment type="catalytic activity">
    <reaction evidence="7">
        <text>ATP + H2O + polyamine-[polyamine-binding protein]Side 1 = ADP + phosphate + polyamineSide 2 + [polyamine-binding protein]Side 1.</text>
        <dbReference type="EC" id="7.6.2.11"/>
    </reaction>
</comment>
<keyword evidence="10" id="KW-1185">Reference proteome</keyword>
<evidence type="ECO:0000256" key="3">
    <source>
        <dbReference type="ARBA" id="ARBA00022741"/>
    </source>
</evidence>
<keyword evidence="6 7" id="KW-0472">Membrane</keyword>
<comment type="caution">
    <text evidence="9">The sequence shown here is derived from an EMBL/GenBank/DDBJ whole genome shotgun (WGS) entry which is preliminary data.</text>
</comment>
<organism evidence="9 10">
    <name type="scientific">Chondromyces apiculatus DSM 436</name>
    <dbReference type="NCBI Taxonomy" id="1192034"/>
    <lineage>
        <taxon>Bacteria</taxon>
        <taxon>Pseudomonadati</taxon>
        <taxon>Myxococcota</taxon>
        <taxon>Polyangia</taxon>
        <taxon>Polyangiales</taxon>
        <taxon>Polyangiaceae</taxon>
        <taxon>Chondromyces</taxon>
    </lineage>
</organism>
<dbReference type="InterPro" id="IPR003439">
    <property type="entry name" value="ABC_transporter-like_ATP-bd"/>
</dbReference>
<dbReference type="Proteomes" id="UP000019678">
    <property type="component" value="Unassembled WGS sequence"/>
</dbReference>
<reference evidence="9 10" key="1">
    <citation type="submission" date="2013-05" db="EMBL/GenBank/DDBJ databases">
        <title>Genome assembly of Chondromyces apiculatus DSM 436.</title>
        <authorList>
            <person name="Sharma G."/>
            <person name="Khatri I."/>
            <person name="Kaur C."/>
            <person name="Mayilraj S."/>
            <person name="Subramanian S."/>
        </authorList>
    </citation>
    <scope>NUCLEOTIDE SEQUENCE [LARGE SCALE GENOMIC DNA]</scope>
    <source>
        <strain evidence="9 10">DSM 436</strain>
    </source>
</reference>
<feature type="domain" description="ABC transporter" evidence="8">
    <location>
        <begin position="16"/>
        <end position="246"/>
    </location>
</feature>
<keyword evidence="5 7" id="KW-1278">Translocase</keyword>
<dbReference type="Pfam" id="PF00005">
    <property type="entry name" value="ABC_tran"/>
    <property type="match status" value="1"/>
</dbReference>
<evidence type="ECO:0000313" key="10">
    <source>
        <dbReference type="Proteomes" id="UP000019678"/>
    </source>
</evidence>
<dbReference type="InterPro" id="IPR013611">
    <property type="entry name" value="Transp-assoc_OB_typ2"/>
</dbReference>
<dbReference type="AlphaFoldDB" id="A0A017TBI4"/>
<dbReference type="EMBL" id="ASRX01000019">
    <property type="protein sequence ID" value="EYF05976.1"/>
    <property type="molecule type" value="Genomic_DNA"/>
</dbReference>
<evidence type="ECO:0000256" key="2">
    <source>
        <dbReference type="ARBA" id="ARBA00022475"/>
    </source>
</evidence>
<dbReference type="Gene3D" id="2.40.50.100">
    <property type="match status" value="1"/>
</dbReference>
<dbReference type="GO" id="GO:0005524">
    <property type="term" value="F:ATP binding"/>
    <property type="evidence" value="ECO:0007669"/>
    <property type="project" value="UniProtKB-KW"/>
</dbReference>
<dbReference type="GO" id="GO:0016887">
    <property type="term" value="F:ATP hydrolysis activity"/>
    <property type="evidence" value="ECO:0007669"/>
    <property type="project" value="InterPro"/>
</dbReference>
<dbReference type="SUPFAM" id="SSF52540">
    <property type="entry name" value="P-loop containing nucleoside triphosphate hydrolases"/>
    <property type="match status" value="1"/>
</dbReference>
<dbReference type="PANTHER" id="PTHR42781">
    <property type="entry name" value="SPERMIDINE/PUTRESCINE IMPORT ATP-BINDING PROTEIN POTA"/>
    <property type="match status" value="1"/>
</dbReference>
<dbReference type="InterPro" id="IPR017879">
    <property type="entry name" value="PotA_ATP-bd"/>
</dbReference>
<evidence type="ECO:0000256" key="6">
    <source>
        <dbReference type="ARBA" id="ARBA00023136"/>
    </source>
</evidence>
<evidence type="ECO:0000256" key="1">
    <source>
        <dbReference type="ARBA" id="ARBA00022448"/>
    </source>
</evidence>
<dbReference type="InterPro" id="IPR005893">
    <property type="entry name" value="PotA-like"/>
</dbReference>
<dbReference type="InterPro" id="IPR050093">
    <property type="entry name" value="ABC_SmlMolc_Importer"/>
</dbReference>
<dbReference type="InterPro" id="IPR008995">
    <property type="entry name" value="Mo/tungstate-bd_C_term_dom"/>
</dbReference>
<evidence type="ECO:0000259" key="8">
    <source>
        <dbReference type="PROSITE" id="PS50893"/>
    </source>
</evidence>
<dbReference type="Pfam" id="PF08402">
    <property type="entry name" value="TOBE_2"/>
    <property type="match status" value="1"/>
</dbReference>
<dbReference type="GO" id="GO:0043190">
    <property type="term" value="C:ATP-binding cassette (ABC) transporter complex"/>
    <property type="evidence" value="ECO:0007669"/>
    <property type="project" value="InterPro"/>
</dbReference>
<dbReference type="Gene3D" id="3.40.50.300">
    <property type="entry name" value="P-loop containing nucleotide triphosphate hydrolases"/>
    <property type="match status" value="1"/>
</dbReference>
<keyword evidence="4 7" id="KW-0067">ATP-binding</keyword>
<comment type="function">
    <text evidence="7">Part of the ABC transporter complex PotABCD involved in spermidine/putrescine import. Responsible for energy coupling to the transport system.</text>
</comment>
<evidence type="ECO:0000256" key="4">
    <source>
        <dbReference type="ARBA" id="ARBA00022840"/>
    </source>
</evidence>
<keyword evidence="3 7" id="KW-0547">Nucleotide-binding</keyword>
<sequence length="370" mass="41213">MSAARVEESGRMDVMVELKRVTKRFSGTTAVNEVDLTIRAGEFITLLGPSGCGKTTLLRMISGFETPSEGTVLLEGKDVTYEPPYRRDVNQVFQSYALFPHMTVQENIAFGLKMKKVGRAEMDERVRSAIAMVSLAGMEARKPTQLSGGQRQRVALARAIVCRPKVLLLDEPLSALDAKLRHSMQVELKQLQKKLGITFVFVTHDQEEALTMSDRIAVINKGKIEQLGDADAIYHRPKTTFVANFIGQANILHASVVAREARQARVELEGGLTLTTSEELPEGAERVLVSIRPEKVWIEKERGEGDNWFEATIEDELFQGPTDQLRLKTDGGLTLSALVANESSRRTPVHAGDRVWCHLHHDDIVFVHED</sequence>
<dbReference type="InterPro" id="IPR017871">
    <property type="entry name" value="ABC_transporter-like_CS"/>
</dbReference>
<gene>
    <name evidence="7" type="primary">potA</name>
    <name evidence="9" type="ORF">CAP_2435</name>
</gene>
<dbReference type="PANTHER" id="PTHR42781:SF4">
    <property type="entry name" value="SPERMIDINE_PUTRESCINE IMPORT ATP-BINDING PROTEIN POTA"/>
    <property type="match status" value="1"/>
</dbReference>
<keyword evidence="1 7" id="KW-0813">Transport</keyword>
<dbReference type="SUPFAM" id="SSF50331">
    <property type="entry name" value="MOP-like"/>
    <property type="match status" value="1"/>
</dbReference>
<comment type="similarity">
    <text evidence="7">Belongs to the ABC transporter superfamily. Spermidine/putrescine importer (TC 3.A.1.11.1) family.</text>
</comment>
<evidence type="ECO:0000256" key="5">
    <source>
        <dbReference type="ARBA" id="ARBA00022967"/>
    </source>
</evidence>
<dbReference type="SMART" id="SM00382">
    <property type="entry name" value="AAA"/>
    <property type="match status" value="1"/>
</dbReference>
<dbReference type="FunFam" id="3.40.50.300:FF:000133">
    <property type="entry name" value="Spermidine/putrescine import ATP-binding protein PotA"/>
    <property type="match status" value="1"/>
</dbReference>
<proteinExistence type="inferred from homology"/>
<dbReference type="CDD" id="cd03300">
    <property type="entry name" value="ABC_PotA_N"/>
    <property type="match status" value="1"/>
</dbReference>
<dbReference type="EC" id="7.6.2.11" evidence="7"/>
<dbReference type="NCBIfam" id="TIGR01187">
    <property type="entry name" value="potA"/>
    <property type="match status" value="1"/>
</dbReference>
<evidence type="ECO:0000313" key="9">
    <source>
        <dbReference type="EMBL" id="EYF05976.1"/>
    </source>
</evidence>
<protein>
    <recommendedName>
        <fullName evidence="7">Spermidine/putrescine import ATP-binding protein PotA</fullName>
        <ecNumber evidence="7">7.6.2.11</ecNumber>
    </recommendedName>
</protein>
<name>A0A017TBI4_9BACT</name>
<comment type="subunit">
    <text evidence="7">The complex is composed of two ATP-binding proteins (PotA), two transmembrane proteins (PotB and PotC) and a solute-binding protein (PotD).</text>
</comment>
<dbReference type="eggNOG" id="COG3842">
    <property type="taxonomic scope" value="Bacteria"/>
</dbReference>
<dbReference type="PROSITE" id="PS00211">
    <property type="entry name" value="ABC_TRANSPORTER_1"/>
    <property type="match status" value="1"/>
</dbReference>
<dbReference type="InterPro" id="IPR027417">
    <property type="entry name" value="P-loop_NTPase"/>
</dbReference>